<comment type="caution">
    <text evidence="2">The sequence shown here is derived from an EMBL/GenBank/DDBJ whole genome shotgun (WGS) entry which is preliminary data.</text>
</comment>
<name>A0A177M3L8_METMH</name>
<feature type="signal peptide" evidence="1">
    <location>
        <begin position="1"/>
        <end position="20"/>
    </location>
</feature>
<evidence type="ECO:0000313" key="3">
    <source>
        <dbReference type="Proteomes" id="UP000077763"/>
    </source>
</evidence>
<evidence type="ECO:0000256" key="1">
    <source>
        <dbReference type="SAM" id="SignalP"/>
    </source>
</evidence>
<sequence length="184" mass="18360">MKVLQGFTAVSVLAAISACAPVQQQVSDQTFALGGQQTGYGAGAAGSIAGAVGQASQLGLIDILVGQLGISPQQALGGVGSIFSVAQQRMNPGDFSQLSNAIPGMDRYLSSVPQQVSASGSQSLLGAAGGLMGGQLGSLANLAGSFQSLGMNPSMVSQFVPVVLQYVQNQSGAGAMSLLQHALY</sequence>
<protein>
    <recommendedName>
        <fullName evidence="4">DUF2780 domain-containing protein</fullName>
    </recommendedName>
</protein>
<dbReference type="AlphaFoldDB" id="A0A177M3L8"/>
<dbReference type="PROSITE" id="PS51257">
    <property type="entry name" value="PROKAR_LIPOPROTEIN"/>
    <property type="match status" value="1"/>
</dbReference>
<dbReference type="InterPro" id="IPR021302">
    <property type="entry name" value="DUF2780_VcgC/VcgE"/>
</dbReference>
<dbReference type="EMBL" id="LUUH01000077">
    <property type="protein sequence ID" value="OAI00318.1"/>
    <property type="molecule type" value="Genomic_DNA"/>
</dbReference>
<organism evidence="2 3">
    <name type="scientific">Methylomonas methanica</name>
    <dbReference type="NCBI Taxonomy" id="421"/>
    <lineage>
        <taxon>Bacteria</taxon>
        <taxon>Pseudomonadati</taxon>
        <taxon>Pseudomonadota</taxon>
        <taxon>Gammaproteobacteria</taxon>
        <taxon>Methylococcales</taxon>
        <taxon>Methylococcaceae</taxon>
        <taxon>Methylomonas</taxon>
    </lineage>
</organism>
<reference evidence="2 3" key="1">
    <citation type="submission" date="2016-03" db="EMBL/GenBank/DDBJ databases">
        <authorList>
            <person name="Ploux O."/>
        </authorList>
    </citation>
    <scope>NUCLEOTIDE SEQUENCE [LARGE SCALE GENOMIC DNA]</scope>
    <source>
        <strain evidence="2 3">R-45371</strain>
    </source>
</reference>
<evidence type="ECO:0000313" key="2">
    <source>
        <dbReference type="EMBL" id="OAI00318.1"/>
    </source>
</evidence>
<keyword evidence="1" id="KW-0732">Signal</keyword>
<dbReference type="Proteomes" id="UP000077763">
    <property type="component" value="Unassembled WGS sequence"/>
</dbReference>
<gene>
    <name evidence="2" type="ORF">A1353_01070</name>
</gene>
<feature type="chain" id="PRO_5008067608" description="DUF2780 domain-containing protein" evidence="1">
    <location>
        <begin position="21"/>
        <end position="184"/>
    </location>
</feature>
<accession>A0A177M3L8</accession>
<evidence type="ECO:0008006" key="4">
    <source>
        <dbReference type="Google" id="ProtNLM"/>
    </source>
</evidence>
<dbReference type="Pfam" id="PF11075">
    <property type="entry name" value="DUF2780"/>
    <property type="match status" value="1"/>
</dbReference>
<dbReference type="RefSeq" id="WP_064037833.1">
    <property type="nucleotide sequence ID" value="NZ_LUUH01000077.1"/>
</dbReference>
<proteinExistence type="predicted"/>